<name>A0A918XSP6_9PROT</name>
<dbReference type="Proteomes" id="UP000630353">
    <property type="component" value="Unassembled WGS sequence"/>
</dbReference>
<protein>
    <submittedName>
        <fullName evidence="2">Uncharacterized protein</fullName>
    </submittedName>
</protein>
<evidence type="ECO:0000256" key="1">
    <source>
        <dbReference type="SAM" id="Phobius"/>
    </source>
</evidence>
<accession>A0A918XSP6</accession>
<keyword evidence="3" id="KW-1185">Reference proteome</keyword>
<dbReference type="AlphaFoldDB" id="A0A918XSP6"/>
<comment type="caution">
    <text evidence="2">The sequence shown here is derived from an EMBL/GenBank/DDBJ whole genome shotgun (WGS) entry which is preliminary data.</text>
</comment>
<dbReference type="RefSeq" id="WP_189989677.1">
    <property type="nucleotide sequence ID" value="NZ_BMZS01000005.1"/>
</dbReference>
<reference evidence="2" key="1">
    <citation type="journal article" date="2014" name="Int. J. Syst. Evol. Microbiol.">
        <title>Complete genome sequence of Corynebacterium casei LMG S-19264T (=DSM 44701T), isolated from a smear-ripened cheese.</title>
        <authorList>
            <consortium name="US DOE Joint Genome Institute (JGI-PGF)"/>
            <person name="Walter F."/>
            <person name="Albersmeier A."/>
            <person name="Kalinowski J."/>
            <person name="Ruckert C."/>
        </authorList>
    </citation>
    <scope>NUCLEOTIDE SEQUENCE</scope>
    <source>
        <strain evidence="2">KCTC 42651</strain>
    </source>
</reference>
<evidence type="ECO:0000313" key="3">
    <source>
        <dbReference type="Proteomes" id="UP000630353"/>
    </source>
</evidence>
<feature type="transmembrane region" description="Helical" evidence="1">
    <location>
        <begin position="162"/>
        <end position="180"/>
    </location>
</feature>
<dbReference type="EMBL" id="BMZS01000005">
    <property type="protein sequence ID" value="GHD50367.1"/>
    <property type="molecule type" value="Genomic_DNA"/>
</dbReference>
<reference evidence="2" key="2">
    <citation type="submission" date="2020-09" db="EMBL/GenBank/DDBJ databases">
        <authorList>
            <person name="Sun Q."/>
            <person name="Kim S."/>
        </authorList>
    </citation>
    <scope>NUCLEOTIDE SEQUENCE</scope>
    <source>
        <strain evidence="2">KCTC 42651</strain>
    </source>
</reference>
<keyword evidence="1" id="KW-0472">Membrane</keyword>
<organism evidence="2 3">
    <name type="scientific">Thalassobaculum fulvum</name>
    <dbReference type="NCBI Taxonomy" id="1633335"/>
    <lineage>
        <taxon>Bacteria</taxon>
        <taxon>Pseudomonadati</taxon>
        <taxon>Pseudomonadota</taxon>
        <taxon>Alphaproteobacteria</taxon>
        <taxon>Rhodospirillales</taxon>
        <taxon>Thalassobaculaceae</taxon>
        <taxon>Thalassobaculum</taxon>
    </lineage>
</organism>
<keyword evidence="1" id="KW-0812">Transmembrane</keyword>
<sequence>MTNFTAIVDVAIGMSLIYLGVSLYVTIMNEFIAQKLQLRGKQLAEDLTKLIDDEKLRAALQANPALAPFLTPNGKPGSYVDPDIVARVLIGAARGAEATAATMDDLVKAINGLEGDTSLKKQLQAIAQSASNDVEKFIGAVGHWVDQSLTMMGEVYKQRIKLISFGIGLFAAVAFNIQTLDVASFLYRNKEAREAIVAVAEQFTDQTSKETFDKCLGLGAADRAADKTCKPILGLVTAVEGGNETFGKLPIFWMDWDSARKQIFPSTGGGTGWLLNWLGWLITALAVSLGAPFWFDLLNRLVNLRRGVQPRKTA</sequence>
<keyword evidence="1" id="KW-1133">Transmembrane helix</keyword>
<gene>
    <name evidence="2" type="ORF">GCM10017083_23530</name>
</gene>
<feature type="transmembrane region" description="Helical" evidence="1">
    <location>
        <begin position="277"/>
        <end position="297"/>
    </location>
</feature>
<evidence type="ECO:0000313" key="2">
    <source>
        <dbReference type="EMBL" id="GHD50367.1"/>
    </source>
</evidence>
<proteinExistence type="predicted"/>
<feature type="transmembrane region" description="Helical" evidence="1">
    <location>
        <begin position="6"/>
        <end position="27"/>
    </location>
</feature>